<dbReference type="OrthoDB" id="1045822at2759"/>
<dbReference type="Pfam" id="PF04749">
    <property type="entry name" value="PLAC8"/>
    <property type="match status" value="1"/>
</dbReference>
<keyword evidence="1" id="KW-1185">Reference proteome</keyword>
<sequence length="195" mass="21741">MFLPKTGTAIAIPVFSPDPETSSYQAYMKPLPEGLWTTSICECYEDLSNCVFTCFCPCITMGRNSEIINRGEISCRSASLLHLATGVVLFGWIFGSKNRTNLRQHFSLPESPLPDWCTHLLCMWCALCQEHRELLTRGADPTLGWEGNLAKWNKDGVTPPIVVPRMLHIGSFLAPAIAVNQMIFDDTPSYCLPLI</sequence>
<protein>
    <submittedName>
        <fullName evidence="2">Protein PLANT CADMIUM RESISTANCE 12-like</fullName>
    </submittedName>
</protein>
<accession>A0A6P5Y5H5</accession>
<dbReference type="AlphaFoldDB" id="A0A6P5Y5H5"/>
<dbReference type="NCBIfam" id="TIGR01571">
    <property type="entry name" value="A_thal_Cys_rich"/>
    <property type="match status" value="1"/>
</dbReference>
<dbReference type="RefSeq" id="XP_022735670.1">
    <property type="nucleotide sequence ID" value="XM_022879935.1"/>
</dbReference>
<dbReference type="Proteomes" id="UP000515121">
    <property type="component" value="Unplaced"/>
</dbReference>
<proteinExistence type="predicted"/>
<evidence type="ECO:0000313" key="1">
    <source>
        <dbReference type="Proteomes" id="UP000515121"/>
    </source>
</evidence>
<dbReference type="GeneID" id="111289079"/>
<dbReference type="KEGG" id="dzi:111289079"/>
<name>A0A6P5Y5H5_DURZI</name>
<evidence type="ECO:0000313" key="2">
    <source>
        <dbReference type="RefSeq" id="XP_022735670.1"/>
    </source>
</evidence>
<organism evidence="1 2">
    <name type="scientific">Durio zibethinus</name>
    <name type="common">Durian</name>
    <dbReference type="NCBI Taxonomy" id="66656"/>
    <lineage>
        <taxon>Eukaryota</taxon>
        <taxon>Viridiplantae</taxon>
        <taxon>Streptophyta</taxon>
        <taxon>Embryophyta</taxon>
        <taxon>Tracheophyta</taxon>
        <taxon>Spermatophyta</taxon>
        <taxon>Magnoliopsida</taxon>
        <taxon>eudicotyledons</taxon>
        <taxon>Gunneridae</taxon>
        <taxon>Pentapetalae</taxon>
        <taxon>rosids</taxon>
        <taxon>malvids</taxon>
        <taxon>Malvales</taxon>
        <taxon>Malvaceae</taxon>
        <taxon>Helicteroideae</taxon>
        <taxon>Durio</taxon>
    </lineage>
</organism>
<gene>
    <name evidence="2" type="primary">LOC111289079</name>
</gene>
<reference evidence="2" key="1">
    <citation type="submission" date="2025-08" db="UniProtKB">
        <authorList>
            <consortium name="RefSeq"/>
        </authorList>
    </citation>
    <scope>IDENTIFICATION</scope>
    <source>
        <tissue evidence="2">Fruit stalk</tissue>
    </source>
</reference>
<dbReference type="PANTHER" id="PTHR15907">
    <property type="entry name" value="DUF614 FAMILY PROTEIN-RELATED"/>
    <property type="match status" value="1"/>
</dbReference>
<dbReference type="InterPro" id="IPR006461">
    <property type="entry name" value="PLAC_motif_containing"/>
</dbReference>